<comment type="similarity">
    <text evidence="6">Belongs to the YccS/YhfK family.</text>
</comment>
<dbReference type="PANTHER" id="PTHR30509">
    <property type="entry name" value="P-HYDROXYBENZOIC ACID EFFLUX PUMP SUBUNIT-RELATED"/>
    <property type="match status" value="1"/>
</dbReference>
<feature type="transmembrane region" description="Helical" evidence="7">
    <location>
        <begin position="452"/>
        <end position="478"/>
    </location>
</feature>
<gene>
    <name evidence="10" type="ORF">ACFOFO_12595</name>
</gene>
<dbReference type="Proteomes" id="UP001595530">
    <property type="component" value="Unassembled WGS sequence"/>
</dbReference>
<accession>A0ABV7F464</accession>
<evidence type="ECO:0000256" key="4">
    <source>
        <dbReference type="ARBA" id="ARBA00022989"/>
    </source>
</evidence>
<proteinExistence type="inferred from homology"/>
<evidence type="ECO:0000256" key="2">
    <source>
        <dbReference type="ARBA" id="ARBA00022475"/>
    </source>
</evidence>
<feature type="domain" description="Integral membrane bound transporter" evidence="9">
    <location>
        <begin position="411"/>
        <end position="531"/>
    </location>
</feature>
<name>A0ABV7F464_9BURK</name>
<evidence type="ECO:0000256" key="3">
    <source>
        <dbReference type="ARBA" id="ARBA00022692"/>
    </source>
</evidence>
<keyword evidence="5 7" id="KW-0472">Membrane</keyword>
<dbReference type="InterPro" id="IPR049453">
    <property type="entry name" value="Memb_transporter_dom"/>
</dbReference>
<evidence type="ECO:0000259" key="8">
    <source>
        <dbReference type="Pfam" id="PF12805"/>
    </source>
</evidence>
<evidence type="ECO:0000256" key="6">
    <source>
        <dbReference type="ARBA" id="ARBA00043993"/>
    </source>
</evidence>
<evidence type="ECO:0000313" key="11">
    <source>
        <dbReference type="Proteomes" id="UP001595530"/>
    </source>
</evidence>
<sequence>MHYALNPRTFLFSHYFYSGLRVAVGVIGLTLAVFAYSSLPVAMTVCIGALCTSLMDLPNPLRHKFNEMLASVLLCTAVTLIISLCAPVHWLLGVMLVLVSFLASMMVVYGRRTLPLQFAALFIMTLSMENELTVPQAFLHSALFLAGGLAYLAYAMLVAWFLRRRIKQQVLAEALFELARYIEIKADFYDMHTNLHAQFNKLVRQQIVLADKQQASRDLILRGTPGARDAVLIQVHYSMIDLYETILSTHTDYALLRRHFADTDVLNRLHELIRKAAHDLESIAFAVTRKRASYADVSYETEFQAIETVLQQLQTAHAHEDRLMPGMPDEAVIVLRTSYNKVREVVDMIGQLHLASQTAVAPLPVLPHADMTPFLTQQKYELGLLIASLNLRSSVFRFALRVAMAISVGLLVAEHLPYASHGYWIVLTIVIILKPSYSMTKQRRGDRLLGTTIGCALTALILHLVHAPLALLGFLFLATVAVPSFVYIKYRYTAIAASMQILLQINLMIPNSTGVIGERLLDTLIGAVIATAFSFVLPSWEYRALPRLIKSVLQANRRYIEATRDLLQSGGRDDLLYRLCRKRFMDCVAGLSATLVRMLDEPANKQYAVEELNLFIVENYLVVSHVAAIRLLLRRHAEGLPKESVDAILQQVSARVGNMLDQAQRLLDDPPPLQSEAAETKPLHDDVAGRIAGPEHLAWSGWQLLQRRCKMLQADADKIVARSAALGRELRVFRQRV</sequence>
<dbReference type="PANTHER" id="PTHR30509:SF9">
    <property type="entry name" value="MULTIDRUG RESISTANCE PROTEIN MDTO"/>
    <property type="match status" value="1"/>
</dbReference>
<keyword evidence="11" id="KW-1185">Reference proteome</keyword>
<keyword evidence="2" id="KW-1003">Cell membrane</keyword>
<dbReference type="Pfam" id="PF13515">
    <property type="entry name" value="FUSC_2"/>
    <property type="match status" value="1"/>
</dbReference>
<evidence type="ECO:0000259" key="9">
    <source>
        <dbReference type="Pfam" id="PF13515"/>
    </source>
</evidence>
<keyword evidence="4 7" id="KW-1133">Transmembrane helix</keyword>
<reference evidence="11" key="1">
    <citation type="journal article" date="2019" name="Int. J. Syst. Evol. Microbiol.">
        <title>The Global Catalogue of Microorganisms (GCM) 10K type strain sequencing project: providing services to taxonomists for standard genome sequencing and annotation.</title>
        <authorList>
            <consortium name="The Broad Institute Genomics Platform"/>
            <consortium name="The Broad Institute Genome Sequencing Center for Infectious Disease"/>
            <person name="Wu L."/>
            <person name="Ma J."/>
        </authorList>
    </citation>
    <scope>NUCLEOTIDE SEQUENCE [LARGE SCALE GENOMIC DNA]</scope>
    <source>
        <strain evidence="11">KCTC 42986</strain>
    </source>
</reference>
<protein>
    <submittedName>
        <fullName evidence="10">FUSC family membrane protein</fullName>
    </submittedName>
</protein>
<feature type="domain" description="Integral membrane protein YccS N-terminal" evidence="8">
    <location>
        <begin position="68"/>
        <end position="319"/>
    </location>
</feature>
<comment type="subcellular location">
    <subcellularLocation>
        <location evidence="1">Cell membrane</location>
        <topology evidence="1">Multi-pass membrane protein</topology>
    </subcellularLocation>
</comment>
<feature type="transmembrane region" description="Helical" evidence="7">
    <location>
        <begin position="90"/>
        <end position="109"/>
    </location>
</feature>
<dbReference type="InterPro" id="IPR032692">
    <property type="entry name" value="YccS_N"/>
</dbReference>
<feature type="transmembrane region" description="Helical" evidence="7">
    <location>
        <begin position="138"/>
        <end position="162"/>
    </location>
</feature>
<feature type="transmembrane region" description="Helical" evidence="7">
    <location>
        <begin position="20"/>
        <end position="53"/>
    </location>
</feature>
<organism evidence="10 11">
    <name type="scientific">Undibacterium arcticum</name>
    <dbReference type="NCBI Taxonomy" id="1762892"/>
    <lineage>
        <taxon>Bacteria</taxon>
        <taxon>Pseudomonadati</taxon>
        <taxon>Pseudomonadota</taxon>
        <taxon>Betaproteobacteria</taxon>
        <taxon>Burkholderiales</taxon>
        <taxon>Oxalobacteraceae</taxon>
        <taxon>Undibacterium</taxon>
    </lineage>
</organism>
<evidence type="ECO:0000256" key="7">
    <source>
        <dbReference type="SAM" id="Phobius"/>
    </source>
</evidence>
<dbReference type="RefSeq" id="WP_390324770.1">
    <property type="nucleotide sequence ID" value="NZ_JBHRTP010000038.1"/>
</dbReference>
<keyword evidence="3 7" id="KW-0812">Transmembrane</keyword>
<dbReference type="EMBL" id="JBHRTP010000038">
    <property type="protein sequence ID" value="MFC3108790.1"/>
    <property type="molecule type" value="Genomic_DNA"/>
</dbReference>
<dbReference type="Pfam" id="PF12805">
    <property type="entry name" value="FUSC-like"/>
    <property type="match status" value="1"/>
</dbReference>
<evidence type="ECO:0000256" key="1">
    <source>
        <dbReference type="ARBA" id="ARBA00004651"/>
    </source>
</evidence>
<evidence type="ECO:0000256" key="5">
    <source>
        <dbReference type="ARBA" id="ARBA00023136"/>
    </source>
</evidence>
<evidence type="ECO:0000313" key="10">
    <source>
        <dbReference type="EMBL" id="MFC3108790.1"/>
    </source>
</evidence>
<comment type="caution">
    <text evidence="10">The sequence shown here is derived from an EMBL/GenBank/DDBJ whole genome shotgun (WGS) entry which is preliminary data.</text>
</comment>
<feature type="transmembrane region" description="Helical" evidence="7">
    <location>
        <begin position="65"/>
        <end position="84"/>
    </location>
</feature>